<evidence type="ECO:0000256" key="2">
    <source>
        <dbReference type="ARBA" id="ARBA00004651"/>
    </source>
</evidence>
<evidence type="ECO:0000256" key="6">
    <source>
        <dbReference type="ARBA" id="ARBA00022679"/>
    </source>
</evidence>
<dbReference type="GO" id="GO:0000155">
    <property type="term" value="F:phosphorelay sensor kinase activity"/>
    <property type="evidence" value="ECO:0007669"/>
    <property type="project" value="InterPro"/>
</dbReference>
<keyword evidence="6" id="KW-0808">Transferase</keyword>
<proteinExistence type="predicted"/>
<dbReference type="InterPro" id="IPR029151">
    <property type="entry name" value="Sensor-like_sf"/>
</dbReference>
<evidence type="ECO:0000256" key="9">
    <source>
        <dbReference type="ARBA" id="ARBA00022989"/>
    </source>
</evidence>
<dbReference type="PRINTS" id="PR00344">
    <property type="entry name" value="BCTRLSENSOR"/>
</dbReference>
<evidence type="ECO:0000256" key="10">
    <source>
        <dbReference type="ARBA" id="ARBA00023012"/>
    </source>
</evidence>
<comment type="caution">
    <text evidence="14">The sequence shown here is derived from an EMBL/GenBank/DDBJ whole genome shotgun (WGS) entry which is preliminary data.</text>
</comment>
<dbReference type="CDD" id="cd06225">
    <property type="entry name" value="HAMP"/>
    <property type="match status" value="1"/>
</dbReference>
<evidence type="ECO:0000256" key="8">
    <source>
        <dbReference type="ARBA" id="ARBA00022777"/>
    </source>
</evidence>
<dbReference type="Gene3D" id="6.10.340.10">
    <property type="match status" value="1"/>
</dbReference>
<reference evidence="15" key="1">
    <citation type="journal article" date="2017" name="Environ. Microbiol. Rep.">
        <title>Genetic Diversity of Marine Anaerobic Ammonium-Oxidizing Bacteria as Revealed by Genomic and Proteomic Analyses of 'Candidatus Scalindua japonica'.</title>
        <authorList>
            <person name="Oshiki M."/>
            <person name="Mizuto K."/>
            <person name="Kimura Z."/>
            <person name="Kindaichi T."/>
            <person name="Satoh H."/>
            <person name="Okabe S."/>
        </authorList>
    </citation>
    <scope>NUCLEOTIDE SEQUENCE [LARGE SCALE GENOMIC DNA]</scope>
    <source>
        <strain evidence="15">husup-a2</strain>
    </source>
</reference>
<evidence type="ECO:0000313" key="14">
    <source>
        <dbReference type="EMBL" id="GAX62212.1"/>
    </source>
</evidence>
<dbReference type="CDD" id="cd16922">
    <property type="entry name" value="HATPase_EvgS-ArcB-TorS-like"/>
    <property type="match status" value="1"/>
</dbReference>
<dbReference type="InterPro" id="IPR036097">
    <property type="entry name" value="HisK_dim/P_sf"/>
</dbReference>
<dbReference type="SUPFAM" id="SSF47384">
    <property type="entry name" value="Homodimeric domain of signal transducing histidine kinase"/>
    <property type="match status" value="1"/>
</dbReference>
<dbReference type="Gene3D" id="1.10.287.130">
    <property type="match status" value="1"/>
</dbReference>
<dbReference type="OrthoDB" id="9813394at2"/>
<dbReference type="InterPro" id="IPR003660">
    <property type="entry name" value="HAMP_dom"/>
</dbReference>
<dbReference type="RefSeq" id="WP_096895580.1">
    <property type="nucleotide sequence ID" value="NZ_BAOS01000028.1"/>
</dbReference>
<dbReference type="Pfam" id="PF00512">
    <property type="entry name" value="HisKA"/>
    <property type="match status" value="1"/>
</dbReference>
<dbReference type="EC" id="2.7.13.3" evidence="3"/>
<dbReference type="CDD" id="cd00082">
    <property type="entry name" value="HisKA"/>
    <property type="match status" value="1"/>
</dbReference>
<keyword evidence="9 11" id="KW-1133">Transmembrane helix</keyword>
<evidence type="ECO:0000313" key="15">
    <source>
        <dbReference type="Proteomes" id="UP000218542"/>
    </source>
</evidence>
<keyword evidence="4" id="KW-1003">Cell membrane</keyword>
<dbReference type="InterPro" id="IPR004358">
    <property type="entry name" value="Sig_transdc_His_kin-like_C"/>
</dbReference>
<feature type="domain" description="HAMP" evidence="13">
    <location>
        <begin position="218"/>
        <end position="272"/>
    </location>
</feature>
<dbReference type="PROSITE" id="PS50885">
    <property type="entry name" value="HAMP"/>
    <property type="match status" value="1"/>
</dbReference>
<keyword evidence="7 11" id="KW-0812">Transmembrane</keyword>
<keyword evidence="15" id="KW-1185">Reference proteome</keyword>
<name>A0A286U267_9BACT</name>
<evidence type="ECO:0000256" key="11">
    <source>
        <dbReference type="SAM" id="Phobius"/>
    </source>
</evidence>
<accession>A0A286U267</accession>
<dbReference type="GO" id="GO:0005886">
    <property type="term" value="C:plasma membrane"/>
    <property type="evidence" value="ECO:0007669"/>
    <property type="project" value="UniProtKB-SubCell"/>
</dbReference>
<dbReference type="PANTHER" id="PTHR43711">
    <property type="entry name" value="TWO-COMPONENT HISTIDINE KINASE"/>
    <property type="match status" value="1"/>
</dbReference>
<evidence type="ECO:0000256" key="3">
    <source>
        <dbReference type="ARBA" id="ARBA00012438"/>
    </source>
</evidence>
<evidence type="ECO:0000259" key="12">
    <source>
        <dbReference type="PROSITE" id="PS50109"/>
    </source>
</evidence>
<dbReference type="InterPro" id="IPR036890">
    <property type="entry name" value="HATPase_C_sf"/>
</dbReference>
<dbReference type="PROSITE" id="PS50109">
    <property type="entry name" value="HIS_KIN"/>
    <property type="match status" value="1"/>
</dbReference>
<keyword evidence="11" id="KW-0472">Membrane</keyword>
<comment type="catalytic activity">
    <reaction evidence="1">
        <text>ATP + protein L-histidine = ADP + protein N-phospho-L-histidine.</text>
        <dbReference type="EC" id="2.7.13.3"/>
    </reaction>
</comment>
<evidence type="ECO:0000256" key="7">
    <source>
        <dbReference type="ARBA" id="ARBA00022692"/>
    </source>
</evidence>
<evidence type="ECO:0000256" key="4">
    <source>
        <dbReference type="ARBA" id="ARBA00022475"/>
    </source>
</evidence>
<dbReference type="SMART" id="SM00304">
    <property type="entry name" value="HAMP"/>
    <property type="match status" value="1"/>
</dbReference>
<evidence type="ECO:0000256" key="1">
    <source>
        <dbReference type="ARBA" id="ARBA00000085"/>
    </source>
</evidence>
<dbReference type="InterPro" id="IPR050736">
    <property type="entry name" value="Sensor_HK_Regulatory"/>
</dbReference>
<protein>
    <recommendedName>
        <fullName evidence="3">histidine kinase</fullName>
        <ecNumber evidence="3">2.7.13.3</ecNumber>
    </recommendedName>
</protein>
<dbReference type="InterPro" id="IPR005467">
    <property type="entry name" value="His_kinase_dom"/>
</dbReference>
<dbReference type="Proteomes" id="UP000218542">
    <property type="component" value="Unassembled WGS sequence"/>
</dbReference>
<dbReference type="SUPFAM" id="SSF158472">
    <property type="entry name" value="HAMP domain-like"/>
    <property type="match status" value="1"/>
</dbReference>
<organism evidence="14 15">
    <name type="scientific">Candidatus Scalindua japonica</name>
    <dbReference type="NCBI Taxonomy" id="1284222"/>
    <lineage>
        <taxon>Bacteria</taxon>
        <taxon>Pseudomonadati</taxon>
        <taxon>Planctomycetota</taxon>
        <taxon>Candidatus Brocadiia</taxon>
        <taxon>Candidatus Brocadiales</taxon>
        <taxon>Candidatus Scalinduaceae</taxon>
        <taxon>Candidatus Scalindua</taxon>
    </lineage>
</organism>
<dbReference type="AlphaFoldDB" id="A0A286U267"/>
<dbReference type="FunFam" id="3.30.565.10:FF:000006">
    <property type="entry name" value="Sensor histidine kinase WalK"/>
    <property type="match status" value="1"/>
</dbReference>
<dbReference type="SUPFAM" id="SSF55874">
    <property type="entry name" value="ATPase domain of HSP90 chaperone/DNA topoisomerase II/histidine kinase"/>
    <property type="match status" value="1"/>
</dbReference>
<keyword evidence="8 14" id="KW-0418">Kinase</keyword>
<dbReference type="InterPro" id="IPR003594">
    <property type="entry name" value="HATPase_dom"/>
</dbReference>
<dbReference type="Pfam" id="PF02518">
    <property type="entry name" value="HATPase_c"/>
    <property type="match status" value="1"/>
</dbReference>
<evidence type="ECO:0000256" key="5">
    <source>
        <dbReference type="ARBA" id="ARBA00022553"/>
    </source>
</evidence>
<comment type="subcellular location">
    <subcellularLocation>
        <location evidence="2">Cell membrane</location>
        <topology evidence="2">Multi-pass membrane protein</topology>
    </subcellularLocation>
</comment>
<dbReference type="PANTHER" id="PTHR43711:SF30">
    <property type="entry name" value="HISTIDINE KINASE"/>
    <property type="match status" value="1"/>
</dbReference>
<feature type="transmembrane region" description="Helical" evidence="11">
    <location>
        <begin position="15"/>
        <end position="35"/>
    </location>
</feature>
<dbReference type="EMBL" id="BAOS01000028">
    <property type="protein sequence ID" value="GAX62212.1"/>
    <property type="molecule type" value="Genomic_DNA"/>
</dbReference>
<dbReference type="SMART" id="SM00387">
    <property type="entry name" value="HATPase_c"/>
    <property type="match status" value="1"/>
</dbReference>
<sequence>MKDKYRIKKSIRLKLISTMIGLIIGLLLMLSYIHLSTEKRTLSRELDTLTTLMREKLIERGKMLSDSLARHTENGIASFNLSNVTEIITKAVSEDKELSYAILMDFSRKAYIHTSKRELQQEELVDEAAYFAASQKQATINEYKKDGNTFLEFVVQIYAGTNPWGVLRLGFSLESLNQEIVNMKKKLLKESRRIVVWTIMTSAIFILVGGIIVFIISSRLSKPLISLTKSVRELSSENFSFSEKILVKSEDEVGVLAGAFVEMSKRLEWSYKKLEDYSRTLEQKVEERTIELREANTKLQEQDKVRTDFLSTVSHEIRTPLTLVLGFVRIINTKLENVIFPLINTDDIKADKAVNQIKKNVNIIKLEGDRLTNLINDILDISKMEAGKVDWHMETLSVDKIIRSALEVTNSFVEMYQLEIVEEIESGLPEVVGDNDKLKQVVINLISNAVKFTKEGPIICRVRKMNNEVMISIIDRGIGIAKADQERIFEKFGQVRNKVKDQPKGTGLGLAICEEIVEHHGGRIWVESEEGKGSTFKFTLPCV</sequence>
<dbReference type="SUPFAM" id="SSF103190">
    <property type="entry name" value="Sensory domain-like"/>
    <property type="match status" value="1"/>
</dbReference>
<dbReference type="Gene3D" id="3.30.565.10">
    <property type="entry name" value="Histidine kinase-like ATPase, C-terminal domain"/>
    <property type="match status" value="1"/>
</dbReference>
<keyword evidence="10" id="KW-0902">Two-component regulatory system</keyword>
<feature type="transmembrane region" description="Helical" evidence="11">
    <location>
        <begin position="194"/>
        <end position="216"/>
    </location>
</feature>
<dbReference type="Pfam" id="PF00672">
    <property type="entry name" value="HAMP"/>
    <property type="match status" value="1"/>
</dbReference>
<keyword evidence="5" id="KW-0597">Phosphoprotein</keyword>
<dbReference type="InterPro" id="IPR003661">
    <property type="entry name" value="HisK_dim/P_dom"/>
</dbReference>
<gene>
    <name evidence="14" type="ORF">SCALIN_C28_0418</name>
</gene>
<feature type="domain" description="Histidine kinase" evidence="12">
    <location>
        <begin position="312"/>
        <end position="543"/>
    </location>
</feature>
<evidence type="ECO:0000259" key="13">
    <source>
        <dbReference type="PROSITE" id="PS50885"/>
    </source>
</evidence>
<dbReference type="SMART" id="SM00388">
    <property type="entry name" value="HisKA"/>
    <property type="match status" value="1"/>
</dbReference>